<evidence type="ECO:0000313" key="2">
    <source>
        <dbReference type="Proteomes" id="UP001328107"/>
    </source>
</evidence>
<organism evidence="1 2">
    <name type="scientific">Pristionchus mayeri</name>
    <dbReference type="NCBI Taxonomy" id="1317129"/>
    <lineage>
        <taxon>Eukaryota</taxon>
        <taxon>Metazoa</taxon>
        <taxon>Ecdysozoa</taxon>
        <taxon>Nematoda</taxon>
        <taxon>Chromadorea</taxon>
        <taxon>Rhabditida</taxon>
        <taxon>Rhabditina</taxon>
        <taxon>Diplogasteromorpha</taxon>
        <taxon>Diplogasteroidea</taxon>
        <taxon>Neodiplogasteridae</taxon>
        <taxon>Pristionchus</taxon>
    </lineage>
</organism>
<gene>
    <name evidence="1" type="ORF">PMAYCL1PPCAC_26188</name>
</gene>
<feature type="non-terminal residue" evidence="1">
    <location>
        <position position="1"/>
    </location>
</feature>
<dbReference type="Proteomes" id="UP001328107">
    <property type="component" value="Unassembled WGS sequence"/>
</dbReference>
<evidence type="ECO:0000313" key="1">
    <source>
        <dbReference type="EMBL" id="GMR55993.1"/>
    </source>
</evidence>
<dbReference type="AlphaFoldDB" id="A0AAN5I818"/>
<dbReference type="EMBL" id="BTRK01000005">
    <property type="protein sequence ID" value="GMR55993.1"/>
    <property type="molecule type" value="Genomic_DNA"/>
</dbReference>
<protein>
    <submittedName>
        <fullName evidence="1">Uncharacterized protein</fullName>
    </submittedName>
</protein>
<sequence>LCLLLILSSFVLAGSVDMNFKNDCTTPYGLWSVTTGFLTEIPAGGSYSYSPFARYPLYRNGSDGSSALSFSFNSVLGIGHKYFIDVSNGFDVAVQIKPTAILAPTLTCGSADCAKTPLNPNGWLMEGTSLLGGNFNVTFCPP</sequence>
<comment type="caution">
    <text evidence="1">The sequence shown here is derived from an EMBL/GenBank/DDBJ whole genome shotgun (WGS) entry which is preliminary data.</text>
</comment>
<accession>A0AAN5I818</accession>
<proteinExistence type="predicted"/>
<keyword evidence="2" id="KW-1185">Reference proteome</keyword>
<reference evidence="2" key="1">
    <citation type="submission" date="2022-10" db="EMBL/GenBank/DDBJ databases">
        <title>Genome assembly of Pristionchus species.</title>
        <authorList>
            <person name="Yoshida K."/>
            <person name="Sommer R.J."/>
        </authorList>
    </citation>
    <scope>NUCLEOTIDE SEQUENCE [LARGE SCALE GENOMIC DNA]</scope>
    <source>
        <strain evidence="2">RS5460</strain>
    </source>
</reference>
<name>A0AAN5I818_9BILA</name>